<dbReference type="InParanoid" id="A0A059B4P8"/>
<feature type="compositionally biased region" description="Polar residues" evidence="1">
    <location>
        <begin position="52"/>
        <end position="71"/>
    </location>
</feature>
<evidence type="ECO:0000313" key="2">
    <source>
        <dbReference type="EMBL" id="KCW61103.1"/>
    </source>
</evidence>
<dbReference type="AlphaFoldDB" id="A0A059B4P8"/>
<protein>
    <submittedName>
        <fullName evidence="2">Uncharacterized protein</fullName>
    </submittedName>
</protein>
<organism evidence="2">
    <name type="scientific">Eucalyptus grandis</name>
    <name type="common">Flooded gum</name>
    <dbReference type="NCBI Taxonomy" id="71139"/>
    <lineage>
        <taxon>Eukaryota</taxon>
        <taxon>Viridiplantae</taxon>
        <taxon>Streptophyta</taxon>
        <taxon>Embryophyta</taxon>
        <taxon>Tracheophyta</taxon>
        <taxon>Spermatophyta</taxon>
        <taxon>Magnoliopsida</taxon>
        <taxon>eudicotyledons</taxon>
        <taxon>Gunneridae</taxon>
        <taxon>Pentapetalae</taxon>
        <taxon>rosids</taxon>
        <taxon>malvids</taxon>
        <taxon>Myrtales</taxon>
        <taxon>Myrtaceae</taxon>
        <taxon>Myrtoideae</taxon>
        <taxon>Eucalypteae</taxon>
        <taxon>Eucalyptus</taxon>
    </lineage>
</organism>
<feature type="region of interest" description="Disordered" evidence="1">
    <location>
        <begin position="1"/>
        <end position="71"/>
    </location>
</feature>
<feature type="compositionally biased region" description="Polar residues" evidence="1">
    <location>
        <begin position="22"/>
        <end position="43"/>
    </location>
</feature>
<proteinExistence type="predicted"/>
<name>A0A059B4P8_EUCGR</name>
<dbReference type="EMBL" id="KK198760">
    <property type="protein sequence ID" value="KCW61103.1"/>
    <property type="molecule type" value="Genomic_DNA"/>
</dbReference>
<sequence>MVEKPMNQHYLHKLERWPGKSGPSQDGQISRQLTAQRFSSFSLSHKDKRTSKSINAGNTDRSIASSNTSVF</sequence>
<accession>A0A059B4P8</accession>
<dbReference type="Gramene" id="KCW61103">
    <property type="protein sequence ID" value="KCW61103"/>
    <property type="gene ID" value="EUGRSUZ_H03875"/>
</dbReference>
<reference evidence="2" key="1">
    <citation type="submission" date="2013-07" db="EMBL/GenBank/DDBJ databases">
        <title>The genome of Eucalyptus grandis.</title>
        <authorList>
            <person name="Schmutz J."/>
            <person name="Hayes R."/>
            <person name="Myburg A."/>
            <person name="Tuskan G."/>
            <person name="Grattapaglia D."/>
            <person name="Rokhsar D.S."/>
        </authorList>
    </citation>
    <scope>NUCLEOTIDE SEQUENCE</scope>
    <source>
        <tissue evidence="2">Leaf extractions</tissue>
    </source>
</reference>
<evidence type="ECO:0000256" key="1">
    <source>
        <dbReference type="SAM" id="MobiDB-lite"/>
    </source>
</evidence>
<gene>
    <name evidence="2" type="ORF">EUGRSUZ_H03875</name>
</gene>